<sequence>MRAAGRAAIVAAERRLSAAQAGARMLDRKQRILAEELGRREAEAARAAEEWRKRAEDARRWLRRAEALDGADHLAEAGSQQEATVGVVWGTTLGAAHPVGNECVLPPLEPSGGGWSLHRCVAAHRDAVFAAAASAVADRAVLLLASELSGTRRRLRVLEKRRIPRLEQELLEGRRQLEQQELEELLRMRWATRD</sequence>
<gene>
    <name evidence="4" type="ORF">LK10_06630</name>
</gene>
<evidence type="ECO:0008006" key="6">
    <source>
        <dbReference type="Google" id="ProtNLM"/>
    </source>
</evidence>
<keyword evidence="2" id="KW-0813">Transport</keyword>
<name>A0A0B2AKN6_9MICC</name>
<dbReference type="Pfam" id="PF01813">
    <property type="entry name" value="ATP-synt_D"/>
    <property type="match status" value="1"/>
</dbReference>
<evidence type="ECO:0000256" key="2">
    <source>
        <dbReference type="ARBA" id="ARBA00022448"/>
    </source>
</evidence>
<reference evidence="4 5" key="1">
    <citation type="submission" date="2014-09" db="EMBL/GenBank/DDBJ databases">
        <title>Genome sequence of Sinomonas sp. MUSC 117.</title>
        <authorList>
            <person name="Lee L.-H."/>
        </authorList>
    </citation>
    <scope>NUCLEOTIDE SEQUENCE [LARGE SCALE GENOMIC DNA]</scope>
    <source>
        <strain evidence="4 5">MUSC 117</strain>
    </source>
</reference>
<dbReference type="AlphaFoldDB" id="A0A0B2AKN6"/>
<evidence type="ECO:0000256" key="3">
    <source>
        <dbReference type="ARBA" id="ARBA00023065"/>
    </source>
</evidence>
<dbReference type="EMBL" id="JTDL01000082">
    <property type="protein sequence ID" value="KHL04215.1"/>
    <property type="molecule type" value="Genomic_DNA"/>
</dbReference>
<evidence type="ECO:0000256" key="1">
    <source>
        <dbReference type="ARBA" id="ARBA00005850"/>
    </source>
</evidence>
<dbReference type="Gene3D" id="1.10.287.3240">
    <property type="match status" value="1"/>
</dbReference>
<proteinExistence type="inferred from homology"/>
<dbReference type="STRING" id="1338436.LK10_06630"/>
<dbReference type="RefSeq" id="WP_043121321.1">
    <property type="nucleotide sequence ID" value="NZ_JTDL01000082.1"/>
</dbReference>
<comment type="caution">
    <text evidence="4">The sequence shown here is derived from an EMBL/GenBank/DDBJ whole genome shotgun (WGS) entry which is preliminary data.</text>
</comment>
<organism evidence="4 5">
    <name type="scientific">Sinomonas humi</name>
    <dbReference type="NCBI Taxonomy" id="1338436"/>
    <lineage>
        <taxon>Bacteria</taxon>
        <taxon>Bacillati</taxon>
        <taxon>Actinomycetota</taxon>
        <taxon>Actinomycetes</taxon>
        <taxon>Micrococcales</taxon>
        <taxon>Micrococcaceae</taxon>
        <taxon>Sinomonas</taxon>
    </lineage>
</organism>
<keyword evidence="5" id="KW-1185">Reference proteome</keyword>
<keyword evidence="3" id="KW-0406">Ion transport</keyword>
<evidence type="ECO:0000313" key="5">
    <source>
        <dbReference type="Proteomes" id="UP000030982"/>
    </source>
</evidence>
<dbReference type="GO" id="GO:0046961">
    <property type="term" value="F:proton-transporting ATPase activity, rotational mechanism"/>
    <property type="evidence" value="ECO:0007669"/>
    <property type="project" value="InterPro"/>
</dbReference>
<dbReference type="InterPro" id="IPR002699">
    <property type="entry name" value="V_ATPase_D"/>
</dbReference>
<dbReference type="Proteomes" id="UP000030982">
    <property type="component" value="Unassembled WGS sequence"/>
</dbReference>
<evidence type="ECO:0000313" key="4">
    <source>
        <dbReference type="EMBL" id="KHL04215.1"/>
    </source>
</evidence>
<protein>
    <recommendedName>
        <fullName evidence="6">V-type ATPase, D subunit</fullName>
    </recommendedName>
</protein>
<accession>A0A0B2AKN6</accession>
<dbReference type="OrthoDB" id="3481653at2"/>
<comment type="similarity">
    <text evidence="1">Belongs to the V-ATPase D subunit family.</text>
</comment>